<dbReference type="PANTHER" id="PTHR43630">
    <property type="entry name" value="POLY-BETA-1,6-N-ACETYL-D-GLUCOSAMINE SYNTHASE"/>
    <property type="match status" value="1"/>
</dbReference>
<dbReference type="Pfam" id="PF00535">
    <property type="entry name" value="Glycos_transf_2"/>
    <property type="match status" value="1"/>
</dbReference>
<reference evidence="3" key="1">
    <citation type="submission" date="2016-12" db="EMBL/GenBank/DDBJ databases">
        <title>Genome sequence of Streptomyces antioxidans MUSC 164.</title>
        <authorList>
            <person name="Lee L.-H."/>
            <person name="Ser H.-L."/>
        </authorList>
    </citation>
    <scope>NUCLEOTIDE SEQUENCE [LARGE SCALE GENOMIC DNA]</scope>
    <source>
        <strain evidence="3">MUSC 164</strain>
    </source>
</reference>
<feature type="domain" description="Glycosyltransferase 2-like" evidence="2">
    <location>
        <begin position="5"/>
        <end position="127"/>
    </location>
</feature>
<keyword evidence="4" id="KW-1185">Reference proteome</keyword>
<dbReference type="PANTHER" id="PTHR43630:SF2">
    <property type="entry name" value="GLYCOSYLTRANSFERASE"/>
    <property type="match status" value="1"/>
</dbReference>
<dbReference type="AlphaFoldDB" id="A0A1V4D8S4"/>
<dbReference type="SUPFAM" id="SSF53448">
    <property type="entry name" value="Nucleotide-diphospho-sugar transferases"/>
    <property type="match status" value="1"/>
</dbReference>
<dbReference type="EMBL" id="LAKD02000024">
    <property type="protein sequence ID" value="OPF81395.1"/>
    <property type="molecule type" value="Genomic_DNA"/>
</dbReference>
<dbReference type="PROSITE" id="PS50005">
    <property type="entry name" value="TPR"/>
    <property type="match status" value="1"/>
</dbReference>
<evidence type="ECO:0000313" key="4">
    <source>
        <dbReference type="Proteomes" id="UP000033615"/>
    </source>
</evidence>
<dbReference type="InterPro" id="IPR029044">
    <property type="entry name" value="Nucleotide-diphossugar_trans"/>
</dbReference>
<gene>
    <name evidence="3" type="ORF">VT50_0210005</name>
</gene>
<sequence>MTALSLCLIVKDEQDYLERCVESARAAVDEVVIVDTGSSDATPQIARSLADLYAEFPFQGDFSQARNEALRRASGDWVLFLDADEELPAASAWAMPGLLAGASQDVGGMTLARYNFFRNAGFYVTPELKLHRRHPEVRYERAINESLWGAIGRTGTKVVGSGLILNHFGHCRSLASREEKAARYLATFEAETFRDPSDPFFPAFRALILRTLGRFDEAWNLAEQARVLDPKSPLINMFYGHVVRALGDPERTLAAYEHALSLASEDPALLNMTGVALIEAGRPEEAVEFFTAAGRIDPSFVHTRINLGLVAQAQERWAEAADLFTSAMAANPAFGHYDWNAHLEIDYFRATHFETPFGYHGLGYHLAYARMRADQLGV</sequence>
<dbReference type="InterPro" id="IPR011990">
    <property type="entry name" value="TPR-like_helical_dom_sf"/>
</dbReference>
<dbReference type="InterPro" id="IPR001173">
    <property type="entry name" value="Glyco_trans_2-like"/>
</dbReference>
<dbReference type="OrthoDB" id="9815923at2"/>
<dbReference type="RefSeq" id="WP_046086676.1">
    <property type="nucleotide sequence ID" value="NZ_LAKD02000024.1"/>
</dbReference>
<comment type="caution">
    <text evidence="3">The sequence shown here is derived from an EMBL/GenBank/DDBJ whole genome shotgun (WGS) entry which is preliminary data.</text>
</comment>
<dbReference type="SUPFAM" id="SSF48452">
    <property type="entry name" value="TPR-like"/>
    <property type="match status" value="1"/>
</dbReference>
<feature type="repeat" description="TPR" evidence="1">
    <location>
        <begin position="267"/>
        <end position="300"/>
    </location>
</feature>
<evidence type="ECO:0000259" key="2">
    <source>
        <dbReference type="Pfam" id="PF00535"/>
    </source>
</evidence>
<dbReference type="Gene3D" id="1.25.40.10">
    <property type="entry name" value="Tetratricopeptide repeat domain"/>
    <property type="match status" value="2"/>
</dbReference>
<dbReference type="InterPro" id="IPR019734">
    <property type="entry name" value="TPR_rpt"/>
</dbReference>
<evidence type="ECO:0000313" key="3">
    <source>
        <dbReference type="EMBL" id="OPF81395.1"/>
    </source>
</evidence>
<evidence type="ECO:0000256" key="1">
    <source>
        <dbReference type="PROSITE-ProRule" id="PRU00339"/>
    </source>
</evidence>
<dbReference type="CDD" id="cd02511">
    <property type="entry name" value="Beta4Glucosyltransferase"/>
    <property type="match status" value="1"/>
</dbReference>
<accession>A0A1V4D8S4</accession>
<dbReference type="Pfam" id="PF13432">
    <property type="entry name" value="TPR_16"/>
    <property type="match status" value="1"/>
</dbReference>
<keyword evidence="1" id="KW-0802">TPR repeat</keyword>
<dbReference type="SMART" id="SM00028">
    <property type="entry name" value="TPR"/>
    <property type="match status" value="4"/>
</dbReference>
<name>A0A1V4D8S4_9ACTN</name>
<dbReference type="Gene3D" id="3.90.550.10">
    <property type="entry name" value="Spore Coat Polysaccharide Biosynthesis Protein SpsA, Chain A"/>
    <property type="match status" value="1"/>
</dbReference>
<dbReference type="Proteomes" id="UP000033615">
    <property type="component" value="Unassembled WGS sequence"/>
</dbReference>
<proteinExistence type="predicted"/>
<organism evidence="3 4">
    <name type="scientific">Streptomyces antioxidans</name>
    <dbReference type="NCBI Taxonomy" id="1507734"/>
    <lineage>
        <taxon>Bacteria</taxon>
        <taxon>Bacillati</taxon>
        <taxon>Actinomycetota</taxon>
        <taxon>Actinomycetes</taxon>
        <taxon>Kitasatosporales</taxon>
        <taxon>Streptomycetaceae</taxon>
        <taxon>Streptomyces</taxon>
    </lineage>
</organism>
<protein>
    <recommendedName>
        <fullName evidence="2">Glycosyltransferase 2-like domain-containing protein</fullName>
    </recommendedName>
</protein>